<comment type="caution">
    <text evidence="2">The sequence shown here is derived from an EMBL/GenBank/DDBJ whole genome shotgun (WGS) entry which is preliminary data.</text>
</comment>
<evidence type="ECO:0000313" key="2">
    <source>
        <dbReference type="EMBL" id="EUA60351.1"/>
    </source>
</evidence>
<name>A0A829QBY3_9MYCO</name>
<accession>A0A829QBY3</accession>
<evidence type="ECO:0000313" key="3">
    <source>
        <dbReference type="Proteomes" id="UP000021210"/>
    </source>
</evidence>
<organism evidence="2 3">
    <name type="scientific">Mycobacteroides abscessus 1948</name>
    <dbReference type="NCBI Taxonomy" id="1299323"/>
    <lineage>
        <taxon>Bacteria</taxon>
        <taxon>Bacillati</taxon>
        <taxon>Actinomycetota</taxon>
        <taxon>Actinomycetes</taxon>
        <taxon>Mycobacteriales</taxon>
        <taxon>Mycobacteriaceae</taxon>
        <taxon>Mycobacteroides</taxon>
        <taxon>Mycobacteroides abscessus</taxon>
    </lineage>
</organism>
<protein>
    <submittedName>
        <fullName evidence="2">Uncharacterized protein</fullName>
    </submittedName>
</protein>
<sequence length="70" mass="7339">MIAAIPDEPSARGLKQVDERAPRQPGASPALQCQEAAQTRHGDGSGSDQTHKHAAIQLVCDHDVKGNTGL</sequence>
<feature type="region of interest" description="Disordered" evidence="1">
    <location>
        <begin position="1"/>
        <end position="54"/>
    </location>
</feature>
<dbReference type="Proteomes" id="UP000021210">
    <property type="component" value="Unassembled WGS sequence"/>
</dbReference>
<dbReference type="AlphaFoldDB" id="A0A829QBY3"/>
<evidence type="ECO:0000256" key="1">
    <source>
        <dbReference type="SAM" id="MobiDB-lite"/>
    </source>
</evidence>
<reference evidence="2 3" key="1">
    <citation type="submission" date="2013-12" db="EMBL/GenBank/DDBJ databases">
        <authorList>
            <person name="Zelazny A."/>
            <person name="Olivier K."/>
            <person name="Holland S."/>
            <person name="Lenaerts A."/>
            <person name="Ordway D."/>
            <person name="DeGroote M.A."/>
            <person name="Parker T."/>
            <person name="Sizemore C."/>
            <person name="Tallon L.J."/>
            <person name="Sadzewicz L.K."/>
            <person name="Sengamalay N."/>
            <person name="Fraser C.M."/>
            <person name="Hine E."/>
            <person name="Shefchek K.A."/>
            <person name="Das S.P."/>
            <person name="Tettelin H."/>
        </authorList>
    </citation>
    <scope>NUCLEOTIDE SEQUENCE [LARGE SCALE GENOMIC DNA]</scope>
    <source>
        <strain evidence="2 3">1948</strain>
    </source>
</reference>
<dbReference type="EMBL" id="JAOH01000002">
    <property type="protein sequence ID" value="EUA60351.1"/>
    <property type="molecule type" value="Genomic_DNA"/>
</dbReference>
<gene>
    <name evidence="2" type="ORF">I542_0483</name>
</gene>
<proteinExistence type="predicted"/>